<dbReference type="InterPro" id="IPR012349">
    <property type="entry name" value="Split_barrel_FMN-bd"/>
</dbReference>
<organism evidence="6 7">
    <name type="scientific">Simiduia aestuariiviva</name>
    <dbReference type="NCBI Taxonomy" id="1510459"/>
    <lineage>
        <taxon>Bacteria</taxon>
        <taxon>Pseudomonadati</taxon>
        <taxon>Pseudomonadota</taxon>
        <taxon>Gammaproteobacteria</taxon>
        <taxon>Cellvibrionales</taxon>
        <taxon>Cellvibrionaceae</taxon>
        <taxon>Simiduia</taxon>
    </lineage>
</organism>
<dbReference type="Pfam" id="PF12945">
    <property type="entry name" value="PilZNR"/>
    <property type="match status" value="1"/>
</dbReference>
<feature type="domain" description="PilZ" evidence="4">
    <location>
        <begin position="102"/>
        <end position="208"/>
    </location>
</feature>
<proteinExistence type="predicted"/>
<evidence type="ECO:0000259" key="5">
    <source>
        <dbReference type="Pfam" id="PF12945"/>
    </source>
</evidence>
<reference evidence="6 7" key="1">
    <citation type="submission" date="2020-08" db="EMBL/GenBank/DDBJ databases">
        <title>Genomic Encyclopedia of Type Strains, Phase III (KMG-III): the genomes of soil and plant-associated and newly described type strains.</title>
        <authorList>
            <person name="Whitman W."/>
        </authorList>
    </citation>
    <scope>NUCLEOTIDE SEQUENCE [LARGE SCALE GENOMIC DNA]</scope>
    <source>
        <strain evidence="6 7">CECT 8571</strain>
    </source>
</reference>
<evidence type="ECO:0000256" key="3">
    <source>
        <dbReference type="ARBA" id="ARBA00023143"/>
    </source>
</evidence>
<evidence type="ECO:0000256" key="2">
    <source>
        <dbReference type="ARBA" id="ARBA00022741"/>
    </source>
</evidence>
<evidence type="ECO:0000256" key="1">
    <source>
        <dbReference type="ARBA" id="ARBA00022636"/>
    </source>
</evidence>
<keyword evidence="2" id="KW-0547">Nucleotide-binding</keyword>
<dbReference type="Proteomes" id="UP000559987">
    <property type="component" value="Unassembled WGS sequence"/>
</dbReference>
<dbReference type="RefSeq" id="WP_183907521.1">
    <property type="nucleotide sequence ID" value="NZ_JACHXZ010000001.1"/>
</dbReference>
<dbReference type="EMBL" id="JACHXZ010000001">
    <property type="protein sequence ID" value="MBB3167093.1"/>
    <property type="molecule type" value="Genomic_DNA"/>
</dbReference>
<name>A0A839UHX8_9GAMM</name>
<keyword evidence="1" id="KW-0973">c-di-GMP</keyword>
<evidence type="ECO:0000313" key="6">
    <source>
        <dbReference type="EMBL" id="MBB3167093.1"/>
    </source>
</evidence>
<keyword evidence="7" id="KW-1185">Reference proteome</keyword>
<keyword evidence="3" id="KW-0975">Bacterial flagellum</keyword>
<evidence type="ECO:0008006" key="8">
    <source>
        <dbReference type="Google" id="ProtNLM"/>
    </source>
</evidence>
<dbReference type="GO" id="GO:0035438">
    <property type="term" value="F:cyclic-di-GMP binding"/>
    <property type="evidence" value="ECO:0007669"/>
    <property type="project" value="InterPro"/>
</dbReference>
<comment type="caution">
    <text evidence="6">The sequence shown here is derived from an EMBL/GenBank/DDBJ whole genome shotgun (WGS) entry which is preliminary data.</text>
</comment>
<evidence type="ECO:0000313" key="7">
    <source>
        <dbReference type="Proteomes" id="UP000559987"/>
    </source>
</evidence>
<dbReference type="Gene3D" id="2.40.10.220">
    <property type="entry name" value="predicted glycosyltransferase like domains"/>
    <property type="match status" value="1"/>
</dbReference>
<sequence>MKFEDLKLLPGTRLELDFNLQEGRREASRLVGYVEGQCIMVTPPVLPPDVPALPTRGLVEVHLYSEQLNCAILFSAQITQQVEQPMPMLCLGYPAFIAQDESRKATRVATQLSATIKGGAMEVAGTIVDLSVSGCRLEAPEELGGPGTPLILVTRFPFESGVRLVQVAGTVRGVLGKPDADSDHFSYGLSFDSLNDAGKTLLGDFIAQQAERTPEHV</sequence>
<gene>
    <name evidence="6" type="ORF">FHS30_000269</name>
</gene>
<dbReference type="Gene3D" id="2.30.110.10">
    <property type="entry name" value="Electron Transport, Fmn-binding Protein, Chain A"/>
    <property type="match status" value="1"/>
</dbReference>
<dbReference type="AlphaFoldDB" id="A0A839UHX8"/>
<dbReference type="SUPFAM" id="SSF141371">
    <property type="entry name" value="PilZ domain-like"/>
    <property type="match status" value="2"/>
</dbReference>
<feature type="domain" description="Type III secretion system flagellar brake protein YcgR PilZN" evidence="5">
    <location>
        <begin position="10"/>
        <end position="94"/>
    </location>
</feature>
<dbReference type="Pfam" id="PF07238">
    <property type="entry name" value="PilZ"/>
    <property type="match status" value="1"/>
</dbReference>
<accession>A0A839UHX8</accession>
<dbReference type="InterPro" id="IPR009926">
    <property type="entry name" value="T3SS_YcgR_PilZN"/>
</dbReference>
<protein>
    <recommendedName>
        <fullName evidence="8">Flagellar brake protein</fullName>
    </recommendedName>
</protein>
<evidence type="ECO:0000259" key="4">
    <source>
        <dbReference type="Pfam" id="PF07238"/>
    </source>
</evidence>
<dbReference type="InterPro" id="IPR009875">
    <property type="entry name" value="PilZ_domain"/>
</dbReference>